<dbReference type="Proteomes" id="UP000035721">
    <property type="component" value="Unassembled WGS sequence"/>
</dbReference>
<name>A0A077LSP6_9MICO</name>
<dbReference type="AlphaFoldDB" id="A0A077LSP6"/>
<dbReference type="EMBL" id="CAJB01000008">
    <property type="protein sequence ID" value="CCH76098.1"/>
    <property type="molecule type" value="Genomic_DNA"/>
</dbReference>
<reference evidence="1 2" key="1">
    <citation type="journal article" date="2013" name="ISME J.">
        <title>A metabolic model for members of the genus Tetrasphaera involved in enhanced biological phosphorus removal.</title>
        <authorList>
            <person name="Kristiansen R."/>
            <person name="Nguyen H.T.T."/>
            <person name="Saunders A.M."/>
            <person name="Nielsen J.L."/>
            <person name="Wimmer R."/>
            <person name="Le V.Q."/>
            <person name="McIlroy S.J."/>
            <person name="Petrovski S."/>
            <person name="Seviour R.J."/>
            <person name="Calteau A."/>
            <person name="Nielsen K.L."/>
            <person name="Nielsen P.H."/>
        </authorList>
    </citation>
    <scope>NUCLEOTIDE SEQUENCE [LARGE SCALE GENOMIC DNA]</scope>
    <source>
        <strain evidence="1 2">T1-X7</strain>
    </source>
</reference>
<sequence>MTTMFFRRYARYSDQAFGRQRREVTKRSRFPRLGP</sequence>
<organism evidence="1 2">
    <name type="scientific">Nostocoides japonicum T1-X7</name>
    <dbReference type="NCBI Taxonomy" id="1194083"/>
    <lineage>
        <taxon>Bacteria</taxon>
        <taxon>Bacillati</taxon>
        <taxon>Actinomycetota</taxon>
        <taxon>Actinomycetes</taxon>
        <taxon>Micrococcales</taxon>
        <taxon>Intrasporangiaceae</taxon>
        <taxon>Nostocoides</taxon>
    </lineage>
</organism>
<comment type="caution">
    <text evidence="1">The sequence shown here is derived from an EMBL/GenBank/DDBJ whole genome shotgun (WGS) entry which is preliminary data.</text>
</comment>
<accession>A0A077LSP6</accession>
<evidence type="ECO:0000313" key="2">
    <source>
        <dbReference type="Proteomes" id="UP000035721"/>
    </source>
</evidence>
<proteinExistence type="predicted"/>
<evidence type="ECO:0000313" key="1">
    <source>
        <dbReference type="EMBL" id="CCH76098.1"/>
    </source>
</evidence>
<protein>
    <submittedName>
        <fullName evidence="1">Uncharacterized protein</fullName>
    </submittedName>
</protein>
<keyword evidence="2" id="KW-1185">Reference proteome</keyword>
<gene>
    <name evidence="1" type="ORF">BN12_1050012</name>
</gene>